<dbReference type="InterPro" id="IPR045866">
    <property type="entry name" value="FAM210A/B-like"/>
</dbReference>
<keyword evidence="9" id="KW-1185">Reference proteome</keyword>
<evidence type="ECO:0000256" key="2">
    <source>
        <dbReference type="ARBA" id="ARBA00022692"/>
    </source>
</evidence>
<organism evidence="8 9">
    <name type="scientific">Microctonus aethiopoides</name>
    <dbReference type="NCBI Taxonomy" id="144406"/>
    <lineage>
        <taxon>Eukaryota</taxon>
        <taxon>Metazoa</taxon>
        <taxon>Ecdysozoa</taxon>
        <taxon>Arthropoda</taxon>
        <taxon>Hexapoda</taxon>
        <taxon>Insecta</taxon>
        <taxon>Pterygota</taxon>
        <taxon>Neoptera</taxon>
        <taxon>Endopterygota</taxon>
        <taxon>Hymenoptera</taxon>
        <taxon>Apocrita</taxon>
        <taxon>Ichneumonoidea</taxon>
        <taxon>Braconidae</taxon>
        <taxon>Euphorinae</taxon>
        <taxon>Microctonus</taxon>
    </lineage>
</organism>
<comment type="caution">
    <text evidence="8">The sequence shown here is derived from an EMBL/GenBank/DDBJ whole genome shotgun (WGS) entry which is preliminary data.</text>
</comment>
<sequence length="236" mass="27051">MEAILGRSGNYAAILLKSSAAFGSLFSSSSLRCLCLHDPRKWNNILHEPRLQERTLFTYTHLPQIKTLNRSRSIQNLSFFSNEQLIRIFSTQTPQDKPKNENDVITPQKQTVFQKMKQLTKDYWHILIPVHIATSIVWASIFYTAAKNGVDVISFMEYIRIPENYINMIRNSGAGNVAVAYALYKVFTPLRYTVTVAGTTMSIRYLDRRGYLKFKRRSTEATPSNVQSSDVKKKAD</sequence>
<evidence type="ECO:0000313" key="9">
    <source>
        <dbReference type="Proteomes" id="UP001168990"/>
    </source>
</evidence>
<evidence type="ECO:0000259" key="7">
    <source>
        <dbReference type="Pfam" id="PF06916"/>
    </source>
</evidence>
<evidence type="ECO:0000256" key="1">
    <source>
        <dbReference type="ARBA" id="ARBA00004167"/>
    </source>
</evidence>
<dbReference type="Pfam" id="PF06916">
    <property type="entry name" value="FAM210A-B_dom"/>
    <property type="match status" value="1"/>
</dbReference>
<dbReference type="GO" id="GO:0016020">
    <property type="term" value="C:membrane"/>
    <property type="evidence" value="ECO:0007669"/>
    <property type="project" value="UniProtKB-SubCell"/>
</dbReference>
<dbReference type="InterPro" id="IPR009688">
    <property type="entry name" value="FAM210A/B-like_dom"/>
</dbReference>
<dbReference type="Proteomes" id="UP001168990">
    <property type="component" value="Unassembled WGS sequence"/>
</dbReference>
<reference evidence="8" key="2">
    <citation type="submission" date="2023-03" db="EMBL/GenBank/DDBJ databases">
        <authorList>
            <person name="Inwood S.N."/>
            <person name="Skelly J.G."/>
            <person name="Guhlin J."/>
            <person name="Harrop T.W.R."/>
            <person name="Goldson S.G."/>
            <person name="Dearden P.K."/>
        </authorList>
    </citation>
    <scope>NUCLEOTIDE SEQUENCE</scope>
    <source>
        <strain evidence="8">Irish</strain>
        <tissue evidence="8">Whole body</tissue>
    </source>
</reference>
<keyword evidence="4" id="KW-0175">Coiled coil</keyword>
<reference evidence="8" key="1">
    <citation type="journal article" date="2023" name="bioRxiv">
        <title>Scaffold-level genome assemblies of two parasitoid biocontrol wasps reveal the parthenogenesis mechanism and an associated novel virus.</title>
        <authorList>
            <person name="Inwood S."/>
            <person name="Skelly J."/>
            <person name="Guhlin J."/>
            <person name="Harrop T."/>
            <person name="Goldson S."/>
            <person name="Dearden P."/>
        </authorList>
    </citation>
    <scope>NUCLEOTIDE SEQUENCE</scope>
    <source>
        <strain evidence="8">Irish</strain>
        <tissue evidence="8">Whole body</tissue>
    </source>
</reference>
<evidence type="ECO:0000313" key="8">
    <source>
        <dbReference type="EMBL" id="KAK0172456.1"/>
    </source>
</evidence>
<protein>
    <recommendedName>
        <fullName evidence="7">DUF1279 domain-containing protein</fullName>
    </recommendedName>
</protein>
<feature type="transmembrane region" description="Helical" evidence="6">
    <location>
        <begin position="190"/>
        <end position="207"/>
    </location>
</feature>
<keyword evidence="3 6" id="KW-1133">Transmembrane helix</keyword>
<proteinExistence type="predicted"/>
<evidence type="ECO:0000256" key="6">
    <source>
        <dbReference type="SAM" id="Phobius"/>
    </source>
</evidence>
<accession>A0AA39FN55</accession>
<gene>
    <name evidence="8" type="ORF">PV328_005770</name>
</gene>
<keyword evidence="2 6" id="KW-0812">Transmembrane</keyword>
<dbReference type="AlphaFoldDB" id="A0AA39FN55"/>
<name>A0AA39FN55_9HYME</name>
<evidence type="ECO:0000256" key="5">
    <source>
        <dbReference type="ARBA" id="ARBA00023136"/>
    </source>
</evidence>
<feature type="domain" description="DUF1279" evidence="7">
    <location>
        <begin position="114"/>
        <end position="200"/>
    </location>
</feature>
<evidence type="ECO:0000256" key="3">
    <source>
        <dbReference type="ARBA" id="ARBA00022989"/>
    </source>
</evidence>
<dbReference type="GO" id="GO:0005739">
    <property type="term" value="C:mitochondrion"/>
    <property type="evidence" value="ECO:0007669"/>
    <property type="project" value="TreeGrafter"/>
</dbReference>
<comment type="subcellular location">
    <subcellularLocation>
        <location evidence="1">Membrane</location>
        <topology evidence="1">Single-pass membrane protein</topology>
    </subcellularLocation>
</comment>
<dbReference type="PANTHER" id="PTHR21377:SF1">
    <property type="entry name" value="PROTEIN FAM210A"/>
    <property type="match status" value="1"/>
</dbReference>
<keyword evidence="5 6" id="KW-0472">Membrane</keyword>
<dbReference type="EMBL" id="JAQQBS010000002">
    <property type="protein sequence ID" value="KAK0172456.1"/>
    <property type="molecule type" value="Genomic_DNA"/>
</dbReference>
<evidence type="ECO:0000256" key="4">
    <source>
        <dbReference type="ARBA" id="ARBA00023054"/>
    </source>
</evidence>
<feature type="transmembrane region" description="Helical" evidence="6">
    <location>
        <begin position="123"/>
        <end position="146"/>
    </location>
</feature>
<dbReference type="PANTHER" id="PTHR21377">
    <property type="entry name" value="PROTEIN FAM210B, MITOCHONDRIAL"/>
    <property type="match status" value="1"/>
</dbReference>